<feature type="transmembrane region" description="Helical" evidence="3">
    <location>
        <begin position="136"/>
        <end position="156"/>
    </location>
</feature>
<dbReference type="EMBL" id="JADOUF010000001">
    <property type="protein sequence ID" value="MBG6137997.1"/>
    <property type="molecule type" value="Genomic_DNA"/>
</dbReference>
<sequence length="254" mass="26818">MSHPDSPHPYDAQRPADGAAEGPYNYEVQPGYSQPAQPDYAQQQQPQPGYVAPQPQPGYQQQPATPVYQAPEQYAAPTSGVPVTGGPYPATAAYPTTGAPAAYPTTGAPAGYPTPGAYGAPDVLLSGPKKSKAVPVLAGLLAMFVIVSAVLAVLFVSKSGDYTKSQAEVATKSKTITDTNADLTKAKAEVESLKQQLTGSQNKTKESEKAKTALATCLKFMDDFIAALANNKTDEAKQIIKDMKEPCKEADNYY</sequence>
<keyword evidence="3" id="KW-0472">Membrane</keyword>
<accession>A0A8J7KQZ1</accession>
<evidence type="ECO:0000256" key="2">
    <source>
        <dbReference type="SAM" id="MobiDB-lite"/>
    </source>
</evidence>
<keyword evidence="5" id="KW-1185">Reference proteome</keyword>
<gene>
    <name evidence="4" type="ORF">IW245_004191</name>
</gene>
<evidence type="ECO:0000313" key="4">
    <source>
        <dbReference type="EMBL" id="MBG6137997.1"/>
    </source>
</evidence>
<feature type="region of interest" description="Disordered" evidence="2">
    <location>
        <begin position="1"/>
        <end position="65"/>
    </location>
</feature>
<reference evidence="4" key="1">
    <citation type="submission" date="2020-11" db="EMBL/GenBank/DDBJ databases">
        <title>Sequencing the genomes of 1000 actinobacteria strains.</title>
        <authorList>
            <person name="Klenk H.-P."/>
        </authorList>
    </citation>
    <scope>NUCLEOTIDE SEQUENCE</scope>
    <source>
        <strain evidence="4">DSM 45356</strain>
    </source>
</reference>
<proteinExistence type="predicted"/>
<evidence type="ECO:0000313" key="5">
    <source>
        <dbReference type="Proteomes" id="UP000622552"/>
    </source>
</evidence>
<feature type="compositionally biased region" description="Low complexity" evidence="2">
    <location>
        <begin position="34"/>
        <end position="64"/>
    </location>
</feature>
<keyword evidence="1" id="KW-0175">Coiled coil</keyword>
<name>A0A8J7KQZ1_9ACTN</name>
<comment type="caution">
    <text evidence="4">The sequence shown here is derived from an EMBL/GenBank/DDBJ whole genome shotgun (WGS) entry which is preliminary data.</text>
</comment>
<evidence type="ECO:0000256" key="3">
    <source>
        <dbReference type="SAM" id="Phobius"/>
    </source>
</evidence>
<feature type="coiled-coil region" evidence="1">
    <location>
        <begin position="176"/>
        <end position="210"/>
    </location>
</feature>
<protein>
    <submittedName>
        <fullName evidence="4">Uncharacterized protein</fullName>
    </submittedName>
</protein>
<organism evidence="4 5">
    <name type="scientific">Longispora fulva</name>
    <dbReference type="NCBI Taxonomy" id="619741"/>
    <lineage>
        <taxon>Bacteria</taxon>
        <taxon>Bacillati</taxon>
        <taxon>Actinomycetota</taxon>
        <taxon>Actinomycetes</taxon>
        <taxon>Micromonosporales</taxon>
        <taxon>Micromonosporaceae</taxon>
        <taxon>Longispora</taxon>
    </lineage>
</organism>
<keyword evidence="3" id="KW-0812">Transmembrane</keyword>
<keyword evidence="3" id="KW-1133">Transmembrane helix</keyword>
<dbReference type="RefSeq" id="WP_197004801.1">
    <property type="nucleotide sequence ID" value="NZ_BONS01000017.1"/>
</dbReference>
<evidence type="ECO:0000256" key="1">
    <source>
        <dbReference type="SAM" id="Coils"/>
    </source>
</evidence>
<dbReference type="AlphaFoldDB" id="A0A8J7KQZ1"/>
<dbReference type="Proteomes" id="UP000622552">
    <property type="component" value="Unassembled WGS sequence"/>
</dbReference>